<protein>
    <recommendedName>
        <fullName evidence="5">Ribulose-phosphate 3-epimerase</fullName>
    </recommendedName>
</protein>
<comment type="caution">
    <text evidence="3">The sequence shown here is derived from an EMBL/GenBank/DDBJ whole genome shotgun (WGS) entry which is preliminary data.</text>
</comment>
<evidence type="ECO:0000256" key="2">
    <source>
        <dbReference type="ARBA" id="ARBA00023235"/>
    </source>
</evidence>
<evidence type="ECO:0000313" key="3">
    <source>
        <dbReference type="EMBL" id="OHB09147.1"/>
    </source>
</evidence>
<dbReference type="InterPro" id="IPR011060">
    <property type="entry name" value="RibuloseP-bd_barrel"/>
</dbReference>
<proteinExistence type="predicted"/>
<evidence type="ECO:0000256" key="1">
    <source>
        <dbReference type="ARBA" id="ARBA00022723"/>
    </source>
</evidence>
<dbReference type="InterPro" id="IPR013785">
    <property type="entry name" value="Aldolase_TIM"/>
</dbReference>
<dbReference type="GO" id="GO:0005975">
    <property type="term" value="P:carbohydrate metabolic process"/>
    <property type="evidence" value="ECO:0007669"/>
    <property type="project" value="InterPro"/>
</dbReference>
<dbReference type="GO" id="GO:0046872">
    <property type="term" value="F:metal ion binding"/>
    <property type="evidence" value="ECO:0007669"/>
    <property type="project" value="UniProtKB-KW"/>
</dbReference>
<name>A0A1G2UI82_9BACT</name>
<dbReference type="SUPFAM" id="SSF51366">
    <property type="entry name" value="Ribulose-phoshate binding barrel"/>
    <property type="match status" value="1"/>
</dbReference>
<reference evidence="3 4" key="1">
    <citation type="journal article" date="2016" name="Nat. Commun.">
        <title>Thousands of microbial genomes shed light on interconnected biogeochemical processes in an aquifer system.</title>
        <authorList>
            <person name="Anantharaman K."/>
            <person name="Brown C.T."/>
            <person name="Hug L.A."/>
            <person name="Sharon I."/>
            <person name="Castelle C.J."/>
            <person name="Probst A.J."/>
            <person name="Thomas B.C."/>
            <person name="Singh A."/>
            <person name="Wilkins M.J."/>
            <person name="Karaoz U."/>
            <person name="Brodie E.L."/>
            <person name="Williams K.H."/>
            <person name="Hubbard S.S."/>
            <person name="Banfield J.F."/>
        </authorList>
    </citation>
    <scope>NUCLEOTIDE SEQUENCE [LARGE SCALE GENOMIC DNA]</scope>
</reference>
<dbReference type="AlphaFoldDB" id="A0A1G2UI82"/>
<dbReference type="Pfam" id="PF00834">
    <property type="entry name" value="Ribul_P_3_epim"/>
    <property type="match status" value="1"/>
</dbReference>
<dbReference type="EMBL" id="MHWM01000009">
    <property type="protein sequence ID" value="OHB09147.1"/>
    <property type="molecule type" value="Genomic_DNA"/>
</dbReference>
<keyword evidence="2" id="KW-0413">Isomerase</keyword>
<accession>A0A1G2UI82</accession>
<dbReference type="InterPro" id="IPR000056">
    <property type="entry name" value="Ribul_P_3_epim-like"/>
</dbReference>
<keyword evidence="1" id="KW-0479">Metal-binding</keyword>
<evidence type="ECO:0008006" key="5">
    <source>
        <dbReference type="Google" id="ProtNLM"/>
    </source>
</evidence>
<organism evidence="3 4">
    <name type="scientific">Candidatus Zambryskibacteria bacterium RIFCSPLOWO2_02_FULL_39_14</name>
    <dbReference type="NCBI Taxonomy" id="1802769"/>
    <lineage>
        <taxon>Bacteria</taxon>
        <taxon>Candidatus Zambryskiibacteriota</taxon>
    </lineage>
</organism>
<gene>
    <name evidence="3" type="ORF">A3I86_01725</name>
</gene>
<dbReference type="Proteomes" id="UP000177096">
    <property type="component" value="Unassembled WGS sequence"/>
</dbReference>
<dbReference type="Gene3D" id="3.20.20.70">
    <property type="entry name" value="Aldolase class I"/>
    <property type="match status" value="1"/>
</dbReference>
<dbReference type="GO" id="GO:0016857">
    <property type="term" value="F:racemase and epimerase activity, acting on carbohydrates and derivatives"/>
    <property type="evidence" value="ECO:0007669"/>
    <property type="project" value="InterPro"/>
</dbReference>
<evidence type="ECO:0000313" key="4">
    <source>
        <dbReference type="Proteomes" id="UP000177096"/>
    </source>
</evidence>
<dbReference type="PANTHER" id="PTHR11749">
    <property type="entry name" value="RIBULOSE-5-PHOSPHATE-3-EPIMERASE"/>
    <property type="match status" value="1"/>
</dbReference>
<sequence>MNKIIPAILATDISDLELKVAQIPDEVKLVHIDILEKDIYTDIDIDFEAHIMTKEPDKFASLWVERGAKGVIVHKLSENILHLKNRTKLGLGIEFNVPLEEMLPSIAKVDFIHLMSITQMGEQGHPFESGIFDRIKKVREKFPQVEISVDGGINTDNYQKLLDLGVNKLVVGSGFKKLWNSLTKK</sequence>